<organism evidence="2 3">
    <name type="scientific">Pleurodeles waltl</name>
    <name type="common">Iberian ribbed newt</name>
    <dbReference type="NCBI Taxonomy" id="8319"/>
    <lineage>
        <taxon>Eukaryota</taxon>
        <taxon>Metazoa</taxon>
        <taxon>Chordata</taxon>
        <taxon>Craniata</taxon>
        <taxon>Vertebrata</taxon>
        <taxon>Euteleostomi</taxon>
        <taxon>Amphibia</taxon>
        <taxon>Batrachia</taxon>
        <taxon>Caudata</taxon>
        <taxon>Salamandroidea</taxon>
        <taxon>Salamandridae</taxon>
        <taxon>Pleurodelinae</taxon>
        <taxon>Pleurodeles</taxon>
    </lineage>
</organism>
<proteinExistence type="predicted"/>
<feature type="non-terminal residue" evidence="2">
    <location>
        <position position="75"/>
    </location>
</feature>
<accession>A0AAV7MFF1</accession>
<sequence length="75" mass="8224">APIMLSPLLTQFNKLRKKCSAEHNYSSNKDMVSSQSSSDSDSNSSDSDVPDTPVPSKKHKKQASTPRVLDFDPSK</sequence>
<keyword evidence="3" id="KW-1185">Reference proteome</keyword>
<comment type="caution">
    <text evidence="2">The sequence shown here is derived from an EMBL/GenBank/DDBJ whole genome shotgun (WGS) entry which is preliminary data.</text>
</comment>
<reference evidence="2" key="1">
    <citation type="journal article" date="2022" name="bioRxiv">
        <title>Sequencing and chromosome-scale assembly of the giantPleurodeles waltlgenome.</title>
        <authorList>
            <person name="Brown T."/>
            <person name="Elewa A."/>
            <person name="Iarovenko S."/>
            <person name="Subramanian E."/>
            <person name="Araus A.J."/>
            <person name="Petzold A."/>
            <person name="Susuki M."/>
            <person name="Suzuki K.-i.T."/>
            <person name="Hayashi T."/>
            <person name="Toyoda A."/>
            <person name="Oliveira C."/>
            <person name="Osipova E."/>
            <person name="Leigh N.D."/>
            <person name="Simon A."/>
            <person name="Yun M.H."/>
        </authorList>
    </citation>
    <scope>NUCLEOTIDE SEQUENCE</scope>
    <source>
        <strain evidence="2">20211129_DDA</strain>
        <tissue evidence="2">Liver</tissue>
    </source>
</reference>
<evidence type="ECO:0000313" key="3">
    <source>
        <dbReference type="Proteomes" id="UP001066276"/>
    </source>
</evidence>
<evidence type="ECO:0000256" key="1">
    <source>
        <dbReference type="SAM" id="MobiDB-lite"/>
    </source>
</evidence>
<evidence type="ECO:0000313" key="2">
    <source>
        <dbReference type="EMBL" id="KAJ1102486.1"/>
    </source>
</evidence>
<name>A0AAV7MFF1_PLEWA</name>
<gene>
    <name evidence="2" type="ORF">NDU88_007532</name>
</gene>
<feature type="compositionally biased region" description="Low complexity" evidence="1">
    <location>
        <begin position="26"/>
        <end position="55"/>
    </location>
</feature>
<dbReference type="Proteomes" id="UP001066276">
    <property type="component" value="Chromosome 10"/>
</dbReference>
<protein>
    <submittedName>
        <fullName evidence="2">Uncharacterized protein</fullName>
    </submittedName>
</protein>
<feature type="region of interest" description="Disordered" evidence="1">
    <location>
        <begin position="22"/>
        <end position="75"/>
    </location>
</feature>
<feature type="non-terminal residue" evidence="2">
    <location>
        <position position="1"/>
    </location>
</feature>
<dbReference type="EMBL" id="JANPWB010000014">
    <property type="protein sequence ID" value="KAJ1102486.1"/>
    <property type="molecule type" value="Genomic_DNA"/>
</dbReference>
<dbReference type="AlphaFoldDB" id="A0AAV7MFF1"/>